<evidence type="ECO:0000313" key="2">
    <source>
        <dbReference type="Proteomes" id="UP000070121"/>
    </source>
</evidence>
<sequence>MIQEMTGALDLSSEAAFALSTRLEHLPLAIAQAAAFMLNNSMDIDQYLQILNKGNEAEVELLNRDSEAIGRDTTVPRAVMTTWVASFEHIKHKNLLAAEIISLMAFFDRQLIPRKFITIYISLQQNNRQVEHYEIPSGVKLVTEDRDSDEEDGIFTKGNYDFKNK</sequence>
<accession>A0A135VA45</accession>
<protein>
    <submittedName>
        <fullName evidence="1">Uncharacterized protein</fullName>
    </submittedName>
</protein>
<comment type="caution">
    <text evidence="1">The sequence shown here is derived from an EMBL/GenBank/DDBJ whole genome shotgun (WGS) entry which is preliminary data.</text>
</comment>
<keyword evidence="2" id="KW-1185">Reference proteome</keyword>
<gene>
    <name evidence="1" type="ORF">CSAL01_13627</name>
</gene>
<dbReference type="AlphaFoldDB" id="A0A135VA45"/>
<evidence type="ECO:0000313" key="1">
    <source>
        <dbReference type="EMBL" id="KXH69610.1"/>
    </source>
</evidence>
<dbReference type="EMBL" id="JFFI01000037">
    <property type="protein sequence ID" value="KXH69610.1"/>
    <property type="molecule type" value="Genomic_DNA"/>
</dbReference>
<dbReference type="OrthoDB" id="20872at2759"/>
<dbReference type="Proteomes" id="UP000070121">
    <property type="component" value="Unassembled WGS sequence"/>
</dbReference>
<name>A0A135VA45_9PEZI</name>
<proteinExistence type="predicted"/>
<dbReference type="STRING" id="1209931.A0A135VA45"/>
<reference evidence="1 2" key="1">
    <citation type="submission" date="2014-02" db="EMBL/GenBank/DDBJ databases">
        <title>The genome sequence of Colletotrichum salicis CBS 607.94.</title>
        <authorList>
            <person name="Baroncelli R."/>
            <person name="Thon M.R."/>
        </authorList>
    </citation>
    <scope>NUCLEOTIDE SEQUENCE [LARGE SCALE GENOMIC DNA]</scope>
    <source>
        <strain evidence="1 2">CBS 607.94</strain>
    </source>
</reference>
<organism evidence="1 2">
    <name type="scientific">Colletotrichum salicis</name>
    <dbReference type="NCBI Taxonomy" id="1209931"/>
    <lineage>
        <taxon>Eukaryota</taxon>
        <taxon>Fungi</taxon>
        <taxon>Dikarya</taxon>
        <taxon>Ascomycota</taxon>
        <taxon>Pezizomycotina</taxon>
        <taxon>Sordariomycetes</taxon>
        <taxon>Hypocreomycetidae</taxon>
        <taxon>Glomerellales</taxon>
        <taxon>Glomerellaceae</taxon>
        <taxon>Colletotrichum</taxon>
        <taxon>Colletotrichum acutatum species complex</taxon>
    </lineage>
</organism>